<evidence type="ECO:0000313" key="1">
    <source>
        <dbReference type="EMBL" id="OUQ64608.1"/>
    </source>
</evidence>
<reference evidence="2" key="1">
    <citation type="submission" date="2017-04" db="EMBL/GenBank/DDBJ databases">
        <title>Function of individual gut microbiota members based on whole genome sequencing of pure cultures obtained from chicken caecum.</title>
        <authorList>
            <person name="Medvecky M."/>
            <person name="Cejkova D."/>
            <person name="Polansky O."/>
            <person name="Karasova D."/>
            <person name="Kubasova T."/>
            <person name="Cizek A."/>
            <person name="Rychlik I."/>
        </authorList>
    </citation>
    <scope>NUCLEOTIDE SEQUENCE [LARGE SCALE GENOMIC DNA]</scope>
    <source>
        <strain evidence="2">An109</strain>
    </source>
</reference>
<sequence length="187" mass="22470">MLENISPYKCYFIQKASPAKGDAFDFSYIYKFYTDRTDKYQRLKYIIRVEAHDSVFALKFYAARDRKLDKKYNRILQAHGYTNSLRIFVTCAYLVPEILRKHPNASFAINGARSIDIYARKTEGKDNNQRFRIYKVISNMLFTRDRFEHYEFKEISSYLMVNRICGDVNAEKDRIKEMFLDRYEFNL</sequence>
<comment type="caution">
    <text evidence="1">The sequence shown here is derived from an EMBL/GenBank/DDBJ whole genome shotgun (WGS) entry which is preliminary data.</text>
</comment>
<dbReference type="AlphaFoldDB" id="A0A1Y4V501"/>
<protein>
    <submittedName>
        <fullName evidence="1">Uncharacterized protein</fullName>
    </submittedName>
</protein>
<accession>A0A1Y4V501</accession>
<name>A0A1Y4V501_9BACE</name>
<dbReference type="RefSeq" id="WP_087318680.1">
    <property type="nucleotide sequence ID" value="NZ_NFLW01000036.1"/>
</dbReference>
<evidence type="ECO:0000313" key="2">
    <source>
        <dbReference type="Proteomes" id="UP000196036"/>
    </source>
</evidence>
<dbReference type="EMBL" id="NFLW01000036">
    <property type="protein sequence ID" value="OUQ64608.1"/>
    <property type="molecule type" value="Genomic_DNA"/>
</dbReference>
<gene>
    <name evidence="1" type="ORF">B5E52_16875</name>
</gene>
<dbReference type="Proteomes" id="UP000196036">
    <property type="component" value="Unassembled WGS sequence"/>
</dbReference>
<organism evidence="1 2">
    <name type="scientific">Bacteroides xylanisolvens</name>
    <dbReference type="NCBI Taxonomy" id="371601"/>
    <lineage>
        <taxon>Bacteria</taxon>
        <taxon>Pseudomonadati</taxon>
        <taxon>Bacteroidota</taxon>
        <taxon>Bacteroidia</taxon>
        <taxon>Bacteroidales</taxon>
        <taxon>Bacteroidaceae</taxon>
        <taxon>Bacteroides</taxon>
    </lineage>
</organism>
<proteinExistence type="predicted"/>